<protein>
    <recommendedName>
        <fullName evidence="1">Myotubularin phosphatase domain-containing protein</fullName>
    </recommendedName>
</protein>
<reference evidence="2 3" key="1">
    <citation type="journal article" date="2007" name="Proc. Natl. Acad. Sci. U.S.A.">
        <title>Dandruff-associated Malassezia genomes reveal convergent and divergent virulence traits shared with plant and human fungal pathogens.</title>
        <authorList>
            <person name="Xu J."/>
            <person name="Saunders C.W."/>
            <person name="Hu P."/>
            <person name="Grant R.A."/>
            <person name="Boekhout T."/>
            <person name="Kuramae E.E."/>
            <person name="Kronstad J.W."/>
            <person name="Deangelis Y.M."/>
            <person name="Reeder N.L."/>
            <person name="Johnstone K.R."/>
            <person name="Leland M."/>
            <person name="Fieno A.M."/>
            <person name="Begley W.M."/>
            <person name="Sun Y."/>
            <person name="Lacey M.P."/>
            <person name="Chaudhary T."/>
            <person name="Keough T."/>
            <person name="Chu L."/>
            <person name="Sears R."/>
            <person name="Yuan B."/>
            <person name="Dawson T.L.Jr."/>
        </authorList>
    </citation>
    <scope>NUCLEOTIDE SEQUENCE [LARGE SCALE GENOMIC DNA]</scope>
    <source>
        <strain evidence="3">ATCC MYA-4612 / CBS 7966</strain>
    </source>
</reference>
<dbReference type="Pfam" id="PF06602">
    <property type="entry name" value="Myotub-related"/>
    <property type="match status" value="1"/>
</dbReference>
<dbReference type="RefSeq" id="XP_001730425.1">
    <property type="nucleotide sequence ID" value="XM_001730373.1"/>
</dbReference>
<dbReference type="Proteomes" id="UP000008837">
    <property type="component" value="Unassembled WGS sequence"/>
</dbReference>
<dbReference type="InParanoid" id="A8Q2Q9"/>
<proteinExistence type="predicted"/>
<dbReference type="InterPro" id="IPR010569">
    <property type="entry name" value="Myotubularin-like_Pase_dom"/>
</dbReference>
<name>A8Q2Q9_MALGO</name>
<dbReference type="VEuPathDB" id="FungiDB:MGL_2221"/>
<dbReference type="AlphaFoldDB" id="A8Q2Q9"/>
<sequence>MNETDALETMTRLRDASSIDSVEKLYAFHGNKSVGDGWQLYNAAKEFKRQGLGTHTRTWRFSSVNADYAVRDRCAFTL</sequence>
<comment type="caution">
    <text evidence="2">The sequence shown here is derived from an EMBL/GenBank/DDBJ whole genome shotgun (WGS) entry which is preliminary data.</text>
</comment>
<dbReference type="EMBL" id="AAYY01000008">
    <property type="protein sequence ID" value="EDP43211.1"/>
    <property type="molecule type" value="Genomic_DNA"/>
</dbReference>
<evidence type="ECO:0000259" key="1">
    <source>
        <dbReference type="PROSITE" id="PS51339"/>
    </source>
</evidence>
<gene>
    <name evidence="2" type="ORF">MGL_2221</name>
</gene>
<feature type="domain" description="Myotubularin phosphatase" evidence="1">
    <location>
        <begin position="37"/>
        <end position="78"/>
    </location>
</feature>
<dbReference type="GeneID" id="5854732"/>
<organism evidence="2 3">
    <name type="scientific">Malassezia globosa (strain ATCC MYA-4612 / CBS 7966)</name>
    <name type="common">Dandruff-associated fungus</name>
    <dbReference type="NCBI Taxonomy" id="425265"/>
    <lineage>
        <taxon>Eukaryota</taxon>
        <taxon>Fungi</taxon>
        <taxon>Dikarya</taxon>
        <taxon>Basidiomycota</taxon>
        <taxon>Ustilaginomycotina</taxon>
        <taxon>Malasseziomycetes</taxon>
        <taxon>Malasseziales</taxon>
        <taxon>Malasseziaceae</taxon>
        <taxon>Malassezia</taxon>
    </lineage>
</organism>
<dbReference type="KEGG" id="mgl:MGL_2221"/>
<accession>A8Q2Q9</accession>
<evidence type="ECO:0000313" key="3">
    <source>
        <dbReference type="Proteomes" id="UP000008837"/>
    </source>
</evidence>
<evidence type="ECO:0000313" key="2">
    <source>
        <dbReference type="EMBL" id="EDP43211.1"/>
    </source>
</evidence>
<keyword evidence="3" id="KW-1185">Reference proteome</keyword>
<dbReference type="PROSITE" id="PS51339">
    <property type="entry name" value="PPASE_MYOTUBULARIN"/>
    <property type="match status" value="1"/>
</dbReference>